<dbReference type="PANTHER" id="PTHR34837:SF1">
    <property type="entry name" value="LOW PROTEIN: ZINC FINGER CCCH DOMAIN PROTEIN"/>
    <property type="match status" value="1"/>
</dbReference>
<dbReference type="Proteomes" id="UP000326396">
    <property type="component" value="Linkage Group LG5"/>
</dbReference>
<feature type="compositionally biased region" description="Basic and acidic residues" evidence="1">
    <location>
        <begin position="500"/>
        <end position="524"/>
    </location>
</feature>
<feature type="compositionally biased region" description="Basic and acidic residues" evidence="1">
    <location>
        <begin position="951"/>
        <end position="971"/>
    </location>
</feature>
<evidence type="ECO:0000256" key="1">
    <source>
        <dbReference type="SAM" id="MobiDB-lite"/>
    </source>
</evidence>
<accession>A0A5N6MQB8</accession>
<dbReference type="PANTHER" id="PTHR34837">
    <property type="entry name" value="OS05G0595500 PROTEIN"/>
    <property type="match status" value="1"/>
</dbReference>
<feature type="region of interest" description="Disordered" evidence="1">
    <location>
        <begin position="807"/>
        <end position="857"/>
    </location>
</feature>
<reference evidence="2 3" key="1">
    <citation type="submission" date="2019-05" db="EMBL/GenBank/DDBJ databases">
        <title>Mikania micrantha, genome provides insights into the molecular mechanism of rapid growth.</title>
        <authorList>
            <person name="Liu B."/>
        </authorList>
    </citation>
    <scope>NUCLEOTIDE SEQUENCE [LARGE SCALE GENOMIC DNA]</scope>
    <source>
        <strain evidence="2">NLD-2019</strain>
        <tissue evidence="2">Leaf</tissue>
    </source>
</reference>
<evidence type="ECO:0000313" key="3">
    <source>
        <dbReference type="Proteomes" id="UP000326396"/>
    </source>
</evidence>
<dbReference type="OrthoDB" id="1938945at2759"/>
<sequence length="1095" mass="124677">MPRSSRSKSHKQSKHSSKEASTARGYSGSDEDVKVKNRSSNGGKEDVVSAKTSKDSLVSGERAKLSKDLFNTHGNGDASEKSHGGSDRWNGGSSDDKGLLVNNENKESLKSKDISKAVGESKSKSSRRHDADSVSLIEPEKDEIRSASGNRSEKRKSEKESARKESSQYKEHRGSKDKDRGSDRGKKTNSEKIGAETPLKQVENQSSRRGKEISEWPIEEELRNPELEKELERRMRRRGEASNDKDKYQDDIKETEDRRYSTRNDHSKDERHKNEEYRDRETRKKDEKHREDTERDRKNRDAKHRGESERYSNHRDGKYDKYREDKYGEDGNKETKYKNDKYIDIISDKDERNRDGKRKKDDDRDHRHKEEKRAHDSKYGDVPEAKRLRDDNVGTDLYYRKTSNRDGSPVYDDRASRYKDDKDRRRGDEKDESSDYRPRGSMKEQRSELEKRSSAKNDLVSERGRLGSQNADVEITISHSRHRSSPSGSSYPTRDHHRVSKQEETKYRDYAYEDRARRNDHSSRDYSSAPGQSDKKATSKDDSYMGGDLSGEKQMLPEYRSSPLVDKSPSSSNEHRNLIKSDARKNLDIEESGQGLDSGGTKDTFKDGKGSRELQNEAHRNNDFSQIDNDNLSVSSPYGRNSHFSEDEKSKSNNRHRRMVDPNMNRGQNQIQSQGNWKNVPNWPPPMATGGYIPFHPVPPPMFHPLMQQFPPPMFGRPPMKLNPGLPHHAPDHGRPLGWRNQVDESVPPSLHGWDVNNSVFGDEAHLYGRLDWDRRSQLSNHGWDQSGDIWKGQQKDEVQLGQQKDEYSGHIPNDENLSRSAGQLDENEQSQLDNQPETLNFDKNDPEPQKPSGSPKIFEAVKEDNNAVITHAYLSRVDVSKDLTQPELYDQCTIMMDLVPEDFIQPVELDCKILYLQESVEADNASIFAAINNSVFQKAMSLYKKQREELHSMNTKTEKSGSDDDGKSAEEVAAAEDTVMEVNKENDGPSNKLEEPMDVEVDRAVVRQEEVPESTVAEIKESLSPSASGGLLPFKAEDAINNDSNDGDSLVLSDVSTAEVAVLPAESIEFGEFCSGRQFKHLLANLALQQQQQP</sequence>
<feature type="compositionally biased region" description="Basic and acidic residues" evidence="1">
    <location>
        <begin position="43"/>
        <end position="54"/>
    </location>
</feature>
<feature type="compositionally biased region" description="Basic and acidic residues" evidence="1">
    <location>
        <begin position="411"/>
        <end position="465"/>
    </location>
</feature>
<feature type="compositionally biased region" description="Basic and acidic residues" evidence="1">
    <location>
        <begin position="209"/>
        <end position="365"/>
    </location>
</feature>
<feature type="compositionally biased region" description="Basic and acidic residues" evidence="1">
    <location>
        <begin position="371"/>
        <end position="392"/>
    </location>
</feature>
<evidence type="ECO:0000313" key="2">
    <source>
        <dbReference type="EMBL" id="KAD3641454.1"/>
    </source>
</evidence>
<dbReference type="EMBL" id="SZYD01000015">
    <property type="protein sequence ID" value="KAD3641454.1"/>
    <property type="molecule type" value="Genomic_DNA"/>
</dbReference>
<feature type="region of interest" description="Disordered" evidence="1">
    <location>
        <begin position="951"/>
        <end position="978"/>
    </location>
</feature>
<dbReference type="AlphaFoldDB" id="A0A5N6MQB8"/>
<feature type="compositionally biased region" description="Basic and acidic residues" evidence="1">
    <location>
        <begin position="573"/>
        <end position="588"/>
    </location>
</feature>
<feature type="compositionally biased region" description="Basic residues" evidence="1">
    <location>
        <begin position="1"/>
        <end position="15"/>
    </location>
</feature>
<organism evidence="2 3">
    <name type="scientific">Mikania micrantha</name>
    <name type="common">bitter vine</name>
    <dbReference type="NCBI Taxonomy" id="192012"/>
    <lineage>
        <taxon>Eukaryota</taxon>
        <taxon>Viridiplantae</taxon>
        <taxon>Streptophyta</taxon>
        <taxon>Embryophyta</taxon>
        <taxon>Tracheophyta</taxon>
        <taxon>Spermatophyta</taxon>
        <taxon>Magnoliopsida</taxon>
        <taxon>eudicotyledons</taxon>
        <taxon>Gunneridae</taxon>
        <taxon>Pentapetalae</taxon>
        <taxon>asterids</taxon>
        <taxon>campanulids</taxon>
        <taxon>Asterales</taxon>
        <taxon>Asteraceae</taxon>
        <taxon>Asteroideae</taxon>
        <taxon>Heliantheae alliance</taxon>
        <taxon>Eupatorieae</taxon>
        <taxon>Mikania</taxon>
    </lineage>
</organism>
<name>A0A5N6MQB8_9ASTR</name>
<gene>
    <name evidence="2" type="ORF">E3N88_30678</name>
</gene>
<protein>
    <submittedName>
        <fullName evidence="2">Uncharacterized protein</fullName>
    </submittedName>
</protein>
<proteinExistence type="predicted"/>
<feature type="compositionally biased region" description="Polar residues" evidence="1">
    <location>
        <begin position="665"/>
        <end position="679"/>
    </location>
</feature>
<feature type="compositionally biased region" description="Polar residues" evidence="1">
    <location>
        <begin position="830"/>
        <end position="839"/>
    </location>
</feature>
<feature type="region of interest" description="Disordered" evidence="1">
    <location>
        <begin position="1"/>
        <end position="679"/>
    </location>
</feature>
<feature type="compositionally biased region" description="Low complexity" evidence="1">
    <location>
        <begin position="561"/>
        <end position="572"/>
    </location>
</feature>
<keyword evidence="3" id="KW-1185">Reference proteome</keyword>
<feature type="compositionally biased region" description="Polar residues" evidence="1">
    <location>
        <begin position="623"/>
        <end position="639"/>
    </location>
</feature>
<feature type="compositionally biased region" description="Basic and acidic residues" evidence="1">
    <location>
        <begin position="603"/>
        <end position="622"/>
    </location>
</feature>
<feature type="compositionally biased region" description="Basic and acidic residues" evidence="1">
    <location>
        <begin position="807"/>
        <end position="818"/>
    </location>
</feature>
<feature type="compositionally biased region" description="Basic and acidic residues" evidence="1">
    <location>
        <begin position="533"/>
        <end position="543"/>
    </location>
</feature>
<feature type="compositionally biased region" description="Basic and acidic residues" evidence="1">
    <location>
        <begin position="94"/>
        <end position="194"/>
    </location>
</feature>
<comment type="caution">
    <text evidence="2">The sequence shown here is derived from an EMBL/GenBank/DDBJ whole genome shotgun (WGS) entry which is preliminary data.</text>
</comment>